<organism evidence="1">
    <name type="scientific">marine sediment metagenome</name>
    <dbReference type="NCBI Taxonomy" id="412755"/>
    <lineage>
        <taxon>unclassified sequences</taxon>
        <taxon>metagenomes</taxon>
        <taxon>ecological metagenomes</taxon>
    </lineage>
</organism>
<feature type="non-terminal residue" evidence="1">
    <location>
        <position position="312"/>
    </location>
</feature>
<protein>
    <submittedName>
        <fullName evidence="1">Uncharacterized protein</fullName>
    </submittedName>
</protein>
<gene>
    <name evidence="1" type="ORF">LCGC14_1428620</name>
</gene>
<reference evidence="1" key="1">
    <citation type="journal article" date="2015" name="Nature">
        <title>Complex archaea that bridge the gap between prokaryotes and eukaryotes.</title>
        <authorList>
            <person name="Spang A."/>
            <person name="Saw J.H."/>
            <person name="Jorgensen S.L."/>
            <person name="Zaremba-Niedzwiedzka K."/>
            <person name="Martijn J."/>
            <person name="Lind A.E."/>
            <person name="van Eijk R."/>
            <person name="Schleper C."/>
            <person name="Guy L."/>
            <person name="Ettema T.J."/>
        </authorList>
    </citation>
    <scope>NUCLEOTIDE SEQUENCE</scope>
</reference>
<evidence type="ECO:0000313" key="1">
    <source>
        <dbReference type="EMBL" id="KKM71642.1"/>
    </source>
</evidence>
<dbReference type="AlphaFoldDB" id="A0A0F9MR03"/>
<dbReference type="EMBL" id="LAZR01009599">
    <property type="protein sequence ID" value="KKM71642.1"/>
    <property type="molecule type" value="Genomic_DNA"/>
</dbReference>
<name>A0A0F9MR03_9ZZZZ</name>
<accession>A0A0F9MR03</accession>
<comment type="caution">
    <text evidence="1">The sequence shown here is derived from an EMBL/GenBank/DDBJ whole genome shotgun (WGS) entry which is preliminary data.</text>
</comment>
<proteinExistence type="predicted"/>
<sequence>MNWYKQAQQGLLFYPWNKSPNDITQNIRPKGVDSETGENIYTCHQCGEDVLESDANWYREQEQPGENLQLPSYNQQQITQGITEITQYLGSFLPQLDQYIKEQNLESKRNSQYDYGFQSSLLGWEIQVPQLPNIINKYPALGDICAYEGRGYWRESICNLIKQPSSEINGKTLDELREIISNPSSIIEEYNQYSGQKFEIDYNVPVCEECWEGYDKCEFCDKIIPPGQTKYETTWDEGQYVCDECIENGRADICMECSKADSSDDMHYQENISGSVCSDCYKGKSAESIEWAEEAVSNLNIPICKNLPIDRK</sequence>